<protein>
    <submittedName>
        <fullName evidence="6">Transforming growth factor beta regulator 1</fullName>
    </submittedName>
</protein>
<dbReference type="GO" id="GO:0051726">
    <property type="term" value="P:regulation of cell cycle"/>
    <property type="evidence" value="ECO:0007669"/>
    <property type="project" value="TreeGrafter"/>
</dbReference>
<dbReference type="InterPro" id="IPR043597">
    <property type="entry name" value="TPH_dom"/>
</dbReference>
<reference evidence="6 7" key="1">
    <citation type="journal article" date="2019" name="Mol. Ecol. Resour.">
        <title>Chromosome-level genome assembly of Triplophysa tibetana, a fish adapted to the harsh high-altitude environment of the Tibetan Plateau.</title>
        <authorList>
            <person name="Yang X."/>
            <person name="Liu H."/>
            <person name="Ma Z."/>
            <person name="Zou Y."/>
            <person name="Zou M."/>
            <person name="Mao Y."/>
            <person name="Li X."/>
            <person name="Wang H."/>
            <person name="Chen T."/>
            <person name="Wang W."/>
            <person name="Yang R."/>
        </authorList>
    </citation>
    <scope>NUCLEOTIDE SEQUENCE [LARGE SCALE GENOMIC DNA]</scope>
    <source>
        <strain evidence="6">TTIB1903HZAU</strain>
        <tissue evidence="6">Muscle</tissue>
    </source>
</reference>
<dbReference type="PROSITE" id="PS51543">
    <property type="entry name" value="FYRC"/>
    <property type="match status" value="1"/>
</dbReference>
<organism evidence="6 7">
    <name type="scientific">Triplophysa tibetana</name>
    <dbReference type="NCBI Taxonomy" id="1572043"/>
    <lineage>
        <taxon>Eukaryota</taxon>
        <taxon>Metazoa</taxon>
        <taxon>Chordata</taxon>
        <taxon>Craniata</taxon>
        <taxon>Vertebrata</taxon>
        <taxon>Euteleostomi</taxon>
        <taxon>Actinopterygii</taxon>
        <taxon>Neopterygii</taxon>
        <taxon>Teleostei</taxon>
        <taxon>Ostariophysi</taxon>
        <taxon>Cypriniformes</taxon>
        <taxon>Nemacheilidae</taxon>
        <taxon>Triplophysa</taxon>
    </lineage>
</organism>
<dbReference type="InterPro" id="IPR040092">
    <property type="entry name" value="TBRG1"/>
</dbReference>
<keyword evidence="2 4" id="KW-0175">Coiled coil</keyword>
<evidence type="ECO:0000256" key="1">
    <source>
        <dbReference type="ARBA" id="ARBA00004123"/>
    </source>
</evidence>
<dbReference type="InterPro" id="IPR003889">
    <property type="entry name" value="FYrich_C"/>
</dbReference>
<dbReference type="Pfam" id="PF05964">
    <property type="entry name" value="FYRN"/>
    <property type="match status" value="1"/>
</dbReference>
<dbReference type="Pfam" id="PF05965">
    <property type="entry name" value="FYRC"/>
    <property type="match status" value="1"/>
</dbReference>
<name>A0A5A9NYZ0_9TELE</name>
<gene>
    <name evidence="6" type="ORF">E1301_Tti016073</name>
</gene>
<comment type="subcellular location">
    <subcellularLocation>
        <location evidence="1">Nucleus</location>
    </subcellularLocation>
</comment>
<comment type="caution">
    <text evidence="6">The sequence shown here is derived from an EMBL/GenBank/DDBJ whole genome shotgun (WGS) entry which is preliminary data.</text>
</comment>
<dbReference type="SMART" id="SM00542">
    <property type="entry name" value="FYRC"/>
    <property type="match status" value="1"/>
</dbReference>
<dbReference type="AlphaFoldDB" id="A0A5A9NYZ0"/>
<keyword evidence="7" id="KW-1185">Reference proteome</keyword>
<dbReference type="Proteomes" id="UP000324632">
    <property type="component" value="Chromosome 11"/>
</dbReference>
<keyword evidence="3" id="KW-0539">Nucleus</keyword>
<dbReference type="PROSITE" id="PS51542">
    <property type="entry name" value="FYRN"/>
    <property type="match status" value="1"/>
</dbReference>
<evidence type="ECO:0000259" key="5">
    <source>
        <dbReference type="Pfam" id="PF13868"/>
    </source>
</evidence>
<dbReference type="SMART" id="SM00541">
    <property type="entry name" value="FYRN"/>
    <property type="match status" value="1"/>
</dbReference>
<dbReference type="InterPro" id="IPR003888">
    <property type="entry name" value="FYrich_N"/>
</dbReference>
<dbReference type="PANTHER" id="PTHR22715">
    <property type="entry name" value="TRANSFORMING GROWTH FACTOR BETA REGULATED GENE 1"/>
    <property type="match status" value="1"/>
</dbReference>
<evidence type="ECO:0000313" key="6">
    <source>
        <dbReference type="EMBL" id="KAA0714843.1"/>
    </source>
</evidence>
<dbReference type="EMBL" id="SOYY01000011">
    <property type="protein sequence ID" value="KAA0714843.1"/>
    <property type="molecule type" value="Genomic_DNA"/>
</dbReference>
<feature type="domain" description="Trichohyalin-plectin-homology" evidence="5">
    <location>
        <begin position="1"/>
        <end position="142"/>
    </location>
</feature>
<evidence type="ECO:0000313" key="7">
    <source>
        <dbReference type="Proteomes" id="UP000324632"/>
    </source>
</evidence>
<sequence>MLENVERMQVEELKAIERKKEDQRKLLQEIQKINEGNLVTKEQKKEEERLADLRAAEYTKKKLEQAAEYEAEQLRIKKEREKEVARLRALQERNRDHKAEQVNALKSSEAAAREWRKKEKEELKRMLEEEERLKVARLEQECRTNYFHNVALSDHFSLMKKNFPRVPEKCIFLDTSTREFTSVTDIEVLDKPNLTWLDAAQCEIKPRGGHVSRVIYGQGLMVLIREVCPSKRGKEKPKKERKERGREEFMKKICKKRKVAEGGVRKLVQPISLDSSGRPVFPIVLGGLTVYSLGEIIADRALFHDETAIYPVGFCSTRVFASLKNPDQKCLYTCQIKDGSQGPQFEIAPEDDPMNAIVASSAQTCHANLLKAIVSRRGKPLTNIVPSGADFFGFSHPTIQNLIQSCPGARKCSNYQWVRFEVCRPGDGQVAHGLSEDDAAVNFESFQRLQSCEEILTNKNLTSEQSGTGRTQQPIVSSHLLSSTVLQTSAVTALSNT</sequence>
<dbReference type="Gene3D" id="3.30.160.360">
    <property type="match status" value="1"/>
</dbReference>
<evidence type="ECO:0000256" key="3">
    <source>
        <dbReference type="ARBA" id="ARBA00023242"/>
    </source>
</evidence>
<dbReference type="Pfam" id="PF13868">
    <property type="entry name" value="TPH"/>
    <property type="match status" value="1"/>
</dbReference>
<accession>A0A5A9NYZ0</accession>
<proteinExistence type="predicted"/>
<evidence type="ECO:0000256" key="2">
    <source>
        <dbReference type="ARBA" id="ARBA00023054"/>
    </source>
</evidence>
<dbReference type="PANTHER" id="PTHR22715:SF0">
    <property type="entry name" value="TRANSFORMING GROWTH FACTOR BETA REGULATOR 1"/>
    <property type="match status" value="1"/>
</dbReference>
<feature type="coiled-coil region" evidence="4">
    <location>
        <begin position="80"/>
        <end position="140"/>
    </location>
</feature>
<dbReference type="GO" id="GO:0005634">
    <property type="term" value="C:nucleus"/>
    <property type="evidence" value="ECO:0007669"/>
    <property type="project" value="UniProtKB-SubCell"/>
</dbReference>
<evidence type="ECO:0000256" key="4">
    <source>
        <dbReference type="SAM" id="Coils"/>
    </source>
</evidence>